<keyword evidence="2" id="KW-1185">Reference proteome</keyword>
<sequence>NLGKGKCGKKNKEVLTGKTAAERSEQRLEIRSKNFKNDITQFFKKPEAFIKKKVKELVKTALQKGRDALEAICKAKTGDVLGLCAFISDEVKNLATDLANALCDLSEVLWEKIKEGASDLIEEGIGKIKELGSDIIDGGKDFVNSIIPW</sequence>
<name>A0A8S9ZIY3_9BILA</name>
<protein>
    <submittedName>
        <fullName evidence="1">Uncharacterized protein</fullName>
    </submittedName>
</protein>
<comment type="caution">
    <text evidence="1">The sequence shown here is derived from an EMBL/GenBank/DDBJ whole genome shotgun (WGS) entry which is preliminary data.</text>
</comment>
<gene>
    <name evidence="1" type="ORF">Mgra_00007267</name>
</gene>
<feature type="non-terminal residue" evidence="1">
    <location>
        <position position="1"/>
    </location>
</feature>
<reference evidence="1" key="1">
    <citation type="journal article" date="2020" name="Ecol. Evol.">
        <title>Genome structure and content of the rice root-knot nematode (Meloidogyne graminicola).</title>
        <authorList>
            <person name="Phan N.T."/>
            <person name="Danchin E.G.J."/>
            <person name="Klopp C."/>
            <person name="Perfus-Barbeoch L."/>
            <person name="Kozlowski D.K."/>
            <person name="Koutsovoulos G.D."/>
            <person name="Lopez-Roques C."/>
            <person name="Bouchez O."/>
            <person name="Zahm M."/>
            <person name="Besnard G."/>
            <person name="Bellafiore S."/>
        </authorList>
    </citation>
    <scope>NUCLEOTIDE SEQUENCE</scope>
    <source>
        <strain evidence="1">VN-18</strain>
    </source>
</reference>
<evidence type="ECO:0000313" key="1">
    <source>
        <dbReference type="EMBL" id="KAF7633289.1"/>
    </source>
</evidence>
<dbReference type="EMBL" id="JABEBT010000079">
    <property type="protein sequence ID" value="KAF7633289.1"/>
    <property type="molecule type" value="Genomic_DNA"/>
</dbReference>
<accession>A0A8S9ZIY3</accession>
<dbReference type="Proteomes" id="UP000605970">
    <property type="component" value="Unassembled WGS sequence"/>
</dbReference>
<dbReference type="AlphaFoldDB" id="A0A8S9ZIY3"/>
<evidence type="ECO:0000313" key="2">
    <source>
        <dbReference type="Proteomes" id="UP000605970"/>
    </source>
</evidence>
<organism evidence="1 2">
    <name type="scientific">Meloidogyne graminicola</name>
    <dbReference type="NCBI Taxonomy" id="189291"/>
    <lineage>
        <taxon>Eukaryota</taxon>
        <taxon>Metazoa</taxon>
        <taxon>Ecdysozoa</taxon>
        <taxon>Nematoda</taxon>
        <taxon>Chromadorea</taxon>
        <taxon>Rhabditida</taxon>
        <taxon>Tylenchina</taxon>
        <taxon>Tylenchomorpha</taxon>
        <taxon>Tylenchoidea</taxon>
        <taxon>Meloidogynidae</taxon>
        <taxon>Meloidogyninae</taxon>
        <taxon>Meloidogyne</taxon>
    </lineage>
</organism>
<proteinExistence type="predicted"/>